<gene>
    <name evidence="3" type="ORF">ACFQ2N_12715</name>
</gene>
<evidence type="ECO:0000256" key="2">
    <source>
        <dbReference type="SAM" id="Phobius"/>
    </source>
</evidence>
<dbReference type="EMBL" id="JBHTKN010000008">
    <property type="protein sequence ID" value="MFD1043208.1"/>
    <property type="molecule type" value="Genomic_DNA"/>
</dbReference>
<protein>
    <recommendedName>
        <fullName evidence="5">DUF2570 domain-containing protein</fullName>
    </recommendedName>
</protein>
<proteinExistence type="predicted"/>
<organism evidence="3 4">
    <name type="scientific">Pseudoxanthomonas kaohsiungensis</name>
    <dbReference type="NCBI Taxonomy" id="283923"/>
    <lineage>
        <taxon>Bacteria</taxon>
        <taxon>Pseudomonadati</taxon>
        <taxon>Pseudomonadota</taxon>
        <taxon>Gammaproteobacteria</taxon>
        <taxon>Lysobacterales</taxon>
        <taxon>Lysobacteraceae</taxon>
        <taxon>Pseudoxanthomonas</taxon>
    </lineage>
</organism>
<keyword evidence="2" id="KW-1133">Transmembrane helix</keyword>
<evidence type="ECO:0008006" key="5">
    <source>
        <dbReference type="Google" id="ProtNLM"/>
    </source>
</evidence>
<evidence type="ECO:0000313" key="4">
    <source>
        <dbReference type="Proteomes" id="UP001597033"/>
    </source>
</evidence>
<keyword evidence="1" id="KW-0175">Coiled coil</keyword>
<dbReference type="RefSeq" id="WP_162377065.1">
    <property type="nucleotide sequence ID" value="NZ_JBHTKN010000008.1"/>
</dbReference>
<evidence type="ECO:0000256" key="1">
    <source>
        <dbReference type="SAM" id="Coils"/>
    </source>
</evidence>
<feature type="transmembrane region" description="Helical" evidence="2">
    <location>
        <begin position="6"/>
        <end position="24"/>
    </location>
</feature>
<sequence length="145" mass="16025">MAWFMASVAVVAVIAGLFWFTRIWKQDMRRLTTSVVRPLERSMEIGLVAAQRCDRMDERLASTEQQLRESLARESALAAQNEELRGTRQALLDVLTQERDKNNCLHRELASAQARATRAEMLLDGLAGPAANTGTRPTLSVAAAG</sequence>
<feature type="coiled-coil region" evidence="1">
    <location>
        <begin position="53"/>
        <end position="115"/>
    </location>
</feature>
<keyword evidence="2" id="KW-0472">Membrane</keyword>
<dbReference type="Proteomes" id="UP001597033">
    <property type="component" value="Unassembled WGS sequence"/>
</dbReference>
<name>A0ABW3LY95_9GAMM</name>
<accession>A0ABW3LY95</accession>
<keyword evidence="4" id="KW-1185">Reference proteome</keyword>
<comment type="caution">
    <text evidence="3">The sequence shown here is derived from an EMBL/GenBank/DDBJ whole genome shotgun (WGS) entry which is preliminary data.</text>
</comment>
<keyword evidence="2" id="KW-0812">Transmembrane</keyword>
<evidence type="ECO:0000313" key="3">
    <source>
        <dbReference type="EMBL" id="MFD1043208.1"/>
    </source>
</evidence>
<reference evidence="4" key="1">
    <citation type="journal article" date="2019" name="Int. J. Syst. Evol. Microbiol.">
        <title>The Global Catalogue of Microorganisms (GCM) 10K type strain sequencing project: providing services to taxonomists for standard genome sequencing and annotation.</title>
        <authorList>
            <consortium name="The Broad Institute Genomics Platform"/>
            <consortium name="The Broad Institute Genome Sequencing Center for Infectious Disease"/>
            <person name="Wu L."/>
            <person name="Ma J."/>
        </authorList>
    </citation>
    <scope>NUCLEOTIDE SEQUENCE [LARGE SCALE GENOMIC DNA]</scope>
    <source>
        <strain evidence="4">CCUG 55854</strain>
    </source>
</reference>